<feature type="coiled-coil region" evidence="1">
    <location>
        <begin position="57"/>
        <end position="133"/>
    </location>
</feature>
<protein>
    <submittedName>
        <fullName evidence="2">Uncharacterized protein</fullName>
    </submittedName>
</protein>
<dbReference type="Proteomes" id="UP000269352">
    <property type="component" value="Unassembled WGS sequence"/>
</dbReference>
<organism evidence="2 3">
    <name type="scientific">Termititenax aidoneus</name>
    <dbReference type="NCBI Taxonomy" id="2218524"/>
    <lineage>
        <taxon>Bacteria</taxon>
        <taxon>Bacillati</taxon>
        <taxon>Candidatus Margulisiibacteriota</taxon>
        <taxon>Candidatus Termititenacia</taxon>
        <taxon>Candidatus Termititenacales</taxon>
        <taxon>Candidatus Termititenacaceae</taxon>
        <taxon>Candidatus Termititenax</taxon>
    </lineage>
</organism>
<dbReference type="AlphaFoldDB" id="A0A388TB38"/>
<dbReference type="EMBL" id="BGZN01000025">
    <property type="protein sequence ID" value="GBR73940.1"/>
    <property type="molecule type" value="Genomic_DNA"/>
</dbReference>
<name>A0A388TB38_TERA1</name>
<dbReference type="Gene3D" id="1.10.287.1490">
    <property type="match status" value="1"/>
</dbReference>
<gene>
    <name evidence="2" type="ORF">NO1_1199</name>
</gene>
<reference evidence="2 3" key="1">
    <citation type="journal article" date="2019" name="ISME J.">
        <title>Genome analyses of uncultured TG2/ZB3 bacteria in 'Margulisbacteria' specifically attached to ectosymbiotic spirochetes of protists in the termite gut.</title>
        <authorList>
            <person name="Utami Y.D."/>
            <person name="Kuwahara H."/>
            <person name="Igai K."/>
            <person name="Murakami T."/>
            <person name="Sugaya K."/>
            <person name="Morikawa T."/>
            <person name="Nagura Y."/>
            <person name="Yuki M."/>
            <person name="Deevong P."/>
            <person name="Inoue T."/>
            <person name="Kihara K."/>
            <person name="Lo N."/>
            <person name="Yamada A."/>
            <person name="Ohkuma M."/>
            <person name="Hongoh Y."/>
        </authorList>
    </citation>
    <scope>NUCLEOTIDE SEQUENCE [LARGE SCALE GENOMIC DNA]</scope>
    <source>
        <strain evidence="2">NkOx7-01</strain>
    </source>
</reference>
<evidence type="ECO:0000313" key="3">
    <source>
        <dbReference type="Proteomes" id="UP000269352"/>
    </source>
</evidence>
<proteinExistence type="predicted"/>
<evidence type="ECO:0000256" key="1">
    <source>
        <dbReference type="SAM" id="Coils"/>
    </source>
</evidence>
<keyword evidence="3" id="KW-1185">Reference proteome</keyword>
<evidence type="ECO:0000313" key="2">
    <source>
        <dbReference type="EMBL" id="GBR73940.1"/>
    </source>
</evidence>
<accession>A0A388TB38</accession>
<comment type="caution">
    <text evidence="2">The sequence shown here is derived from an EMBL/GenBank/DDBJ whole genome shotgun (WGS) entry which is preliminary data.</text>
</comment>
<sequence>MLLHNKGHRNFTGIEVSKDKFETLVAGGSLDVPEELAKKLVGAYPNELTAGDYSKTKSANTADVKNLKAELKKANEQLAGAQAETEKVKAELKAVGDELATTKGELEKANSILAETKTTLEKVTAEKVELTKALDKATAGKKEK</sequence>
<keyword evidence="1" id="KW-0175">Coiled coil</keyword>